<sequence>MIMIIGEVVVRPYTQNELAVAMAAQLPGPMVFPGQVVRCTNANASEFTHMQSYRIERLYSPARAGVQLAAVRNDAGELRTIPSTAWNLGQWEVIE</sequence>
<protein>
    <submittedName>
        <fullName evidence="1">Uncharacterized protein</fullName>
    </submittedName>
</protein>
<gene>
    <name evidence="1" type="ORF">vBKpn2P2_39</name>
</gene>
<reference evidence="1" key="1">
    <citation type="submission" date="2024-05" db="EMBL/GenBank/DDBJ databases">
        <authorList>
            <person name="Ferriol-Gonzalez C."/>
            <person name="Concha-Eloko R."/>
            <person name="Bernabeu-Gimeno M."/>
            <person name="Fernandez-Cuenca F."/>
            <person name="Canada-Garcia J.E."/>
            <person name="Garcia-Cobos S."/>
            <person name="Sanjuan R."/>
            <person name="Domingo-Calap P."/>
        </authorList>
    </citation>
    <scope>NUCLEOTIDE SEQUENCE</scope>
</reference>
<name>A0AAU8EFC9_9VIRU</name>
<accession>A0AAU8EFC9</accession>
<organism evidence="1">
    <name type="scientific">Klebsiella phage vB_Kpn2-P2</name>
    <dbReference type="NCBI Taxonomy" id="3230849"/>
    <lineage>
        <taxon>Viruses</taxon>
    </lineage>
</organism>
<evidence type="ECO:0000313" key="1">
    <source>
        <dbReference type="EMBL" id="XCG96887.1"/>
    </source>
</evidence>
<proteinExistence type="predicted"/>
<dbReference type="EMBL" id="PP848851">
    <property type="protein sequence ID" value="XCG96887.1"/>
    <property type="molecule type" value="Genomic_DNA"/>
</dbReference>